<accession>A0ABT0C4M2</accession>
<dbReference type="PANTHER" id="PTHR30273:SF2">
    <property type="entry name" value="PROTEIN FECR"/>
    <property type="match status" value="1"/>
</dbReference>
<evidence type="ECO:0000259" key="2">
    <source>
        <dbReference type="Pfam" id="PF04773"/>
    </source>
</evidence>
<evidence type="ECO:0000313" key="4">
    <source>
        <dbReference type="EMBL" id="MCJ2381947.1"/>
    </source>
</evidence>
<dbReference type="Gene3D" id="2.60.120.1440">
    <property type="match status" value="1"/>
</dbReference>
<feature type="domain" description="FecR protein" evidence="2">
    <location>
        <begin position="101"/>
        <end position="193"/>
    </location>
</feature>
<dbReference type="Pfam" id="PF16344">
    <property type="entry name" value="FecR_C"/>
    <property type="match status" value="1"/>
</dbReference>
<dbReference type="InterPro" id="IPR032508">
    <property type="entry name" value="FecR_C"/>
</dbReference>
<dbReference type="Proteomes" id="UP001165444">
    <property type="component" value="Unassembled WGS sequence"/>
</dbReference>
<gene>
    <name evidence="4" type="ORF">MUN53_15265</name>
</gene>
<name>A0ABT0C4M2_9BACT</name>
<keyword evidence="1" id="KW-1133">Transmembrane helix</keyword>
<keyword evidence="5" id="KW-1185">Reference proteome</keyword>
<evidence type="ECO:0000259" key="3">
    <source>
        <dbReference type="Pfam" id="PF16344"/>
    </source>
</evidence>
<evidence type="ECO:0000256" key="1">
    <source>
        <dbReference type="SAM" id="Phobius"/>
    </source>
</evidence>
<dbReference type="InterPro" id="IPR006860">
    <property type="entry name" value="FecR"/>
</dbReference>
<dbReference type="InterPro" id="IPR012373">
    <property type="entry name" value="Ferrdict_sens_TM"/>
</dbReference>
<dbReference type="PANTHER" id="PTHR30273">
    <property type="entry name" value="PERIPLASMIC SIGNAL SENSOR AND SIGMA FACTOR ACTIVATOR FECR-RELATED"/>
    <property type="match status" value="1"/>
</dbReference>
<reference evidence="4 5" key="1">
    <citation type="submission" date="2022-03" db="EMBL/GenBank/DDBJ databases">
        <title>Parabacteroides sp. nov. isolated from swine feces.</title>
        <authorList>
            <person name="Bak J.E."/>
        </authorList>
    </citation>
    <scope>NUCLEOTIDE SEQUENCE [LARGE SCALE GENOMIC DNA]</scope>
    <source>
        <strain evidence="4 5">AGMB00274</strain>
    </source>
</reference>
<organism evidence="4 5">
    <name type="scientific">Parabacteroides faecalis</name>
    <dbReference type="NCBI Taxonomy" id="2924040"/>
    <lineage>
        <taxon>Bacteria</taxon>
        <taxon>Pseudomonadati</taxon>
        <taxon>Bacteroidota</taxon>
        <taxon>Bacteroidia</taxon>
        <taxon>Bacteroidales</taxon>
        <taxon>Tannerellaceae</taxon>
        <taxon>Parabacteroides</taxon>
    </lineage>
</organism>
<evidence type="ECO:0000313" key="5">
    <source>
        <dbReference type="Proteomes" id="UP001165444"/>
    </source>
</evidence>
<comment type="caution">
    <text evidence="4">The sequence shown here is derived from an EMBL/GenBank/DDBJ whole genome shotgun (WGS) entry which is preliminary data.</text>
</comment>
<protein>
    <submittedName>
        <fullName evidence="4">FecR family protein</fullName>
    </submittedName>
</protein>
<proteinExistence type="predicted"/>
<keyword evidence="1" id="KW-0812">Transmembrane</keyword>
<dbReference type="Pfam" id="PF04773">
    <property type="entry name" value="FecR"/>
    <property type="match status" value="1"/>
</dbReference>
<sequence length="310" mass="35646">MKEKQQHITDRNESGLSNLTDEELWVSSAVADDTQQYDVDQAFERFRKRTGLDQSGKQSYKWYRTWSVAAVAIVLLGLITVTAYWQGSRQIQSNFSDIVVEAPLGSKTKLTLPDGSTVWLNAGSKMVYSQGFGVSDRRLAFQGEGYFKVEKNDEMPFLVQTHDVNVTVVGTKFNFRNYPEDEEAVVELLEGKVALENQLKEEAVRYLSPNEKMVLHKATGEMDITSAKVKEATLWTENILLFDEDLLPDIVRELERSYHVQIEIENEDLKQTRFYGQFNQLEQNIYDVLDMLSETGKLKYHEEGKVIYLK</sequence>
<dbReference type="RefSeq" id="WP_243326366.1">
    <property type="nucleotide sequence ID" value="NZ_JAKZMM010000049.1"/>
</dbReference>
<keyword evidence="1" id="KW-0472">Membrane</keyword>
<dbReference type="PIRSF" id="PIRSF018266">
    <property type="entry name" value="FecR"/>
    <property type="match status" value="1"/>
</dbReference>
<dbReference type="EMBL" id="JAKZMM010000049">
    <property type="protein sequence ID" value="MCJ2381947.1"/>
    <property type="molecule type" value="Genomic_DNA"/>
</dbReference>
<feature type="transmembrane region" description="Helical" evidence="1">
    <location>
        <begin position="66"/>
        <end position="85"/>
    </location>
</feature>
<feature type="domain" description="Protein FecR C-terminal" evidence="3">
    <location>
        <begin position="240"/>
        <end position="308"/>
    </location>
</feature>
<dbReference type="Gene3D" id="3.55.50.30">
    <property type="match status" value="1"/>
</dbReference>